<dbReference type="Proteomes" id="UP001257277">
    <property type="component" value="Unassembled WGS sequence"/>
</dbReference>
<protein>
    <submittedName>
        <fullName evidence="2">VOC family protein</fullName>
    </submittedName>
</protein>
<dbReference type="InterPro" id="IPR028973">
    <property type="entry name" value="PhnB-like"/>
</dbReference>
<name>A0ABU3LE09_9FLAO</name>
<evidence type="ECO:0000313" key="3">
    <source>
        <dbReference type="Proteomes" id="UP001257277"/>
    </source>
</evidence>
<keyword evidence="3" id="KW-1185">Reference proteome</keyword>
<dbReference type="EMBL" id="JAVTTO010000002">
    <property type="protein sequence ID" value="MDT7831885.1"/>
    <property type="molecule type" value="Genomic_DNA"/>
</dbReference>
<dbReference type="InterPro" id="IPR029068">
    <property type="entry name" value="Glyas_Bleomycin-R_OHBP_Dase"/>
</dbReference>
<dbReference type="PANTHER" id="PTHR33990">
    <property type="entry name" value="PROTEIN YJDN-RELATED"/>
    <property type="match status" value="1"/>
</dbReference>
<reference evidence="2 3" key="1">
    <citation type="submission" date="2023-09" db="EMBL/GenBank/DDBJ databases">
        <title>Novel taxa isolated from Blanes Bay.</title>
        <authorList>
            <person name="Rey-Velasco X."/>
            <person name="Lucena T."/>
        </authorList>
    </citation>
    <scope>NUCLEOTIDE SEQUENCE [LARGE SCALE GENOMIC DNA]</scope>
    <source>
        <strain evidence="2 3">S356</strain>
    </source>
</reference>
<organism evidence="2 3">
    <name type="scientific">Asprobacillus argus</name>
    <dbReference type="NCBI Taxonomy" id="3076534"/>
    <lineage>
        <taxon>Bacteria</taxon>
        <taxon>Pseudomonadati</taxon>
        <taxon>Bacteroidota</taxon>
        <taxon>Flavobacteriia</taxon>
        <taxon>Flavobacteriales</taxon>
        <taxon>Flavobacteriaceae</taxon>
        <taxon>Asprobacillus</taxon>
    </lineage>
</organism>
<dbReference type="Gene3D" id="3.10.180.10">
    <property type="entry name" value="2,3-Dihydroxybiphenyl 1,2-Dioxygenase, domain 1"/>
    <property type="match status" value="1"/>
</dbReference>
<evidence type="ECO:0000313" key="2">
    <source>
        <dbReference type="EMBL" id="MDT7831885.1"/>
    </source>
</evidence>
<proteinExistence type="predicted"/>
<comment type="caution">
    <text evidence="2">The sequence shown here is derived from an EMBL/GenBank/DDBJ whole genome shotgun (WGS) entry which is preliminary data.</text>
</comment>
<accession>A0ABU3LE09</accession>
<dbReference type="RefSeq" id="WP_349241140.1">
    <property type="nucleotide sequence ID" value="NZ_JAVTTO010000002.1"/>
</dbReference>
<dbReference type="SUPFAM" id="SSF54593">
    <property type="entry name" value="Glyoxalase/Bleomycin resistance protein/Dihydroxybiphenyl dioxygenase"/>
    <property type="match status" value="1"/>
</dbReference>
<dbReference type="InterPro" id="IPR004360">
    <property type="entry name" value="Glyas_Fos-R_dOase_dom"/>
</dbReference>
<gene>
    <name evidence="2" type="ORF">RQM59_05805</name>
</gene>
<dbReference type="Pfam" id="PF00903">
    <property type="entry name" value="Glyoxalase"/>
    <property type="match status" value="1"/>
</dbReference>
<dbReference type="PANTHER" id="PTHR33990:SF1">
    <property type="entry name" value="PROTEIN YJDN"/>
    <property type="match status" value="1"/>
</dbReference>
<feature type="domain" description="Glyoxalase/fosfomycin resistance/dioxygenase" evidence="1">
    <location>
        <begin position="9"/>
        <end position="130"/>
    </location>
</feature>
<dbReference type="CDD" id="cd06588">
    <property type="entry name" value="PhnB_like"/>
    <property type="match status" value="1"/>
</dbReference>
<sequence>MKCDVYLNFDGNCEEALDFYKNVFDGAYEVVMRYSDGPPEYIVKGNEDKIMHATLSIGNDCEIKASDNFHMPVHKGNAYHVSILTDDDEQGADFFKGLSEDGEVTMPYNDVFWGGKFGSLIDQFGVQWMISSPH</sequence>
<evidence type="ECO:0000259" key="1">
    <source>
        <dbReference type="Pfam" id="PF00903"/>
    </source>
</evidence>